<dbReference type="InterPro" id="IPR003593">
    <property type="entry name" value="AAA+_ATPase"/>
</dbReference>
<dbReference type="InterPro" id="IPR008921">
    <property type="entry name" value="DNA_pol3_clamp-load_cplx_C"/>
</dbReference>
<dbReference type="InterPro" id="IPR047854">
    <property type="entry name" value="RFC_lid"/>
</dbReference>
<organism evidence="8 9">
    <name type="scientific">Heterodera trifolii</name>
    <dbReference type="NCBI Taxonomy" id="157864"/>
    <lineage>
        <taxon>Eukaryota</taxon>
        <taxon>Metazoa</taxon>
        <taxon>Ecdysozoa</taxon>
        <taxon>Nematoda</taxon>
        <taxon>Chromadorea</taxon>
        <taxon>Rhabditida</taxon>
        <taxon>Tylenchina</taxon>
        <taxon>Tylenchomorpha</taxon>
        <taxon>Tylenchoidea</taxon>
        <taxon>Heteroderidae</taxon>
        <taxon>Heteroderinae</taxon>
        <taxon>Heterodera</taxon>
    </lineage>
</organism>
<comment type="similarity">
    <text evidence="2">Belongs to the activator 1 small subunits family.</text>
</comment>
<accession>A0ABD2JFK7</accession>
<dbReference type="Proteomes" id="UP001620626">
    <property type="component" value="Unassembled WGS sequence"/>
</dbReference>
<dbReference type="GO" id="GO:0005524">
    <property type="term" value="F:ATP binding"/>
    <property type="evidence" value="ECO:0007669"/>
    <property type="project" value="UniProtKB-KW"/>
</dbReference>
<dbReference type="GO" id="GO:0005634">
    <property type="term" value="C:nucleus"/>
    <property type="evidence" value="ECO:0007669"/>
    <property type="project" value="UniProtKB-SubCell"/>
</dbReference>
<evidence type="ECO:0000313" key="9">
    <source>
        <dbReference type="Proteomes" id="UP001620626"/>
    </source>
</evidence>
<feature type="domain" description="AAA+ ATPase" evidence="7">
    <location>
        <begin position="43"/>
        <end position="178"/>
    </location>
</feature>
<gene>
    <name evidence="8" type="ORF">niasHT_030272</name>
</gene>
<dbReference type="SUPFAM" id="SSF48019">
    <property type="entry name" value="post-AAA+ oligomerization domain-like"/>
    <property type="match status" value="1"/>
</dbReference>
<evidence type="ECO:0000256" key="3">
    <source>
        <dbReference type="ARBA" id="ARBA00022705"/>
    </source>
</evidence>
<dbReference type="CDD" id="cd00009">
    <property type="entry name" value="AAA"/>
    <property type="match status" value="1"/>
</dbReference>
<dbReference type="GO" id="GO:0006260">
    <property type="term" value="P:DNA replication"/>
    <property type="evidence" value="ECO:0007669"/>
    <property type="project" value="UniProtKB-KW"/>
</dbReference>
<dbReference type="Pfam" id="PF08542">
    <property type="entry name" value="Rep_fac_C"/>
    <property type="match status" value="1"/>
</dbReference>
<dbReference type="EMBL" id="JBICBT010000986">
    <property type="protein sequence ID" value="KAL3089405.1"/>
    <property type="molecule type" value="Genomic_DNA"/>
</dbReference>
<dbReference type="FunFam" id="3.40.50.300:FF:000129">
    <property type="entry name" value="Replication factor C subunit 5"/>
    <property type="match status" value="1"/>
</dbReference>
<evidence type="ECO:0000256" key="6">
    <source>
        <dbReference type="ARBA" id="ARBA00023242"/>
    </source>
</evidence>
<dbReference type="CDD" id="cd18140">
    <property type="entry name" value="HLD_clamp_RFC"/>
    <property type="match status" value="1"/>
</dbReference>
<protein>
    <recommendedName>
        <fullName evidence="7">AAA+ ATPase domain-containing protein</fullName>
    </recommendedName>
</protein>
<keyword evidence="9" id="KW-1185">Reference proteome</keyword>
<comment type="caution">
    <text evidence="8">The sequence shown here is derived from an EMBL/GenBank/DDBJ whole genome shotgun (WGS) entry which is preliminary data.</text>
</comment>
<sequence length="349" mass="39419">MNTIDISSVNLPWVEKYRPKSLEDLVSQEEIIKTISKLIDEDKLPHLLFYGPPGTGKTSTILAAARKIFSPKNIQSRVLELNASDERGIGVVREKIINFTSSQGLHDMASSKGKRMVKLVILDEADAMTKDAQNALRRIIEKYTDTTRFCIICNYLSRIIPALQSRCTRFRFAPLSQKQVLPRLDYIIEQERLPVVTDGAKNSLFKLSKGDMRRVINILQSTALSTSAEIDEESIYKCVGYPHPNVVKDIFRALLDNSIEIAYKKLTELRLSHGLALSDLLEELVELLRPLDLPDDVFCLLCNQLAQIEQRLAVGCSEKLQSLALISAFFEARKLAFDKFSGVQEDMEL</sequence>
<dbReference type="FunFam" id="1.20.272.10:FF:000004">
    <property type="entry name" value="Replication factor C subunit 5"/>
    <property type="match status" value="1"/>
</dbReference>
<dbReference type="InterPro" id="IPR003959">
    <property type="entry name" value="ATPase_AAA_core"/>
</dbReference>
<evidence type="ECO:0000256" key="5">
    <source>
        <dbReference type="ARBA" id="ARBA00022840"/>
    </source>
</evidence>
<dbReference type="Pfam" id="PF00004">
    <property type="entry name" value="AAA"/>
    <property type="match status" value="1"/>
</dbReference>
<keyword evidence="3" id="KW-0235">DNA replication</keyword>
<evidence type="ECO:0000259" key="7">
    <source>
        <dbReference type="SMART" id="SM00382"/>
    </source>
</evidence>
<dbReference type="PANTHER" id="PTHR11669">
    <property type="entry name" value="REPLICATION FACTOR C / DNA POLYMERASE III GAMMA-TAU SUBUNIT"/>
    <property type="match status" value="1"/>
</dbReference>
<dbReference type="AlphaFoldDB" id="A0ABD2JFK7"/>
<name>A0ABD2JFK7_9BILA</name>
<keyword evidence="5" id="KW-0067">ATP-binding</keyword>
<keyword evidence="6" id="KW-0539">Nucleus</keyword>
<dbReference type="SMART" id="SM00382">
    <property type="entry name" value="AAA"/>
    <property type="match status" value="1"/>
</dbReference>
<dbReference type="Gene3D" id="1.10.8.60">
    <property type="match status" value="1"/>
</dbReference>
<dbReference type="InterPro" id="IPR027417">
    <property type="entry name" value="P-loop_NTPase"/>
</dbReference>
<dbReference type="Gene3D" id="1.20.272.10">
    <property type="match status" value="1"/>
</dbReference>
<keyword evidence="4" id="KW-0547">Nucleotide-binding</keyword>
<dbReference type="InterPro" id="IPR013748">
    <property type="entry name" value="Rep_factorC_C"/>
</dbReference>
<dbReference type="SUPFAM" id="SSF52540">
    <property type="entry name" value="P-loop containing nucleoside triphosphate hydrolases"/>
    <property type="match status" value="1"/>
</dbReference>
<proteinExistence type="inferred from homology"/>
<evidence type="ECO:0000256" key="4">
    <source>
        <dbReference type="ARBA" id="ARBA00022741"/>
    </source>
</evidence>
<dbReference type="InterPro" id="IPR050238">
    <property type="entry name" value="DNA_Rep/Repair_Clamp_Loader"/>
</dbReference>
<evidence type="ECO:0000256" key="2">
    <source>
        <dbReference type="ARBA" id="ARBA00005378"/>
    </source>
</evidence>
<dbReference type="PANTHER" id="PTHR11669:SF9">
    <property type="entry name" value="REPLICATION FACTOR C SUBUNIT 5"/>
    <property type="match status" value="1"/>
</dbReference>
<reference evidence="8 9" key="1">
    <citation type="submission" date="2024-10" db="EMBL/GenBank/DDBJ databases">
        <authorList>
            <person name="Kim D."/>
        </authorList>
    </citation>
    <scope>NUCLEOTIDE SEQUENCE [LARGE SCALE GENOMIC DNA]</scope>
    <source>
        <strain evidence="8">BH-2024</strain>
    </source>
</reference>
<dbReference type="Gene3D" id="3.40.50.300">
    <property type="entry name" value="P-loop containing nucleotide triphosphate hydrolases"/>
    <property type="match status" value="1"/>
</dbReference>
<dbReference type="NCBIfam" id="NF001679">
    <property type="entry name" value="PRK00440.1"/>
    <property type="match status" value="1"/>
</dbReference>
<comment type="subcellular location">
    <subcellularLocation>
        <location evidence="1">Nucleus</location>
    </subcellularLocation>
</comment>
<evidence type="ECO:0000256" key="1">
    <source>
        <dbReference type="ARBA" id="ARBA00004123"/>
    </source>
</evidence>
<evidence type="ECO:0000313" key="8">
    <source>
        <dbReference type="EMBL" id="KAL3089405.1"/>
    </source>
</evidence>